<dbReference type="Pfam" id="PF03392">
    <property type="entry name" value="OS-D"/>
    <property type="match status" value="1"/>
</dbReference>
<name>A0A0U4VTD6_9NEOP</name>
<organism evidence="1">
    <name type="scientific">Reticulitermes speratus</name>
    <dbReference type="NCBI Taxonomy" id="60591"/>
    <lineage>
        <taxon>Eukaryota</taxon>
        <taxon>Metazoa</taxon>
        <taxon>Ecdysozoa</taxon>
        <taxon>Arthropoda</taxon>
        <taxon>Hexapoda</taxon>
        <taxon>Insecta</taxon>
        <taxon>Pterygota</taxon>
        <taxon>Neoptera</taxon>
        <taxon>Polyneoptera</taxon>
        <taxon>Dictyoptera</taxon>
        <taxon>Blattodea</taxon>
        <taxon>Blattoidea</taxon>
        <taxon>Termitoidae</taxon>
        <taxon>Rhinotermitidae</taxon>
        <taxon>Reticulitermes</taxon>
        <taxon>Frontotermes</taxon>
    </lineage>
</organism>
<dbReference type="PANTHER" id="PTHR11257">
    <property type="entry name" value="CHEMOSENSORY PROTEIN-RELATED"/>
    <property type="match status" value="1"/>
</dbReference>
<dbReference type="InterPro" id="IPR005055">
    <property type="entry name" value="A10/PebIII"/>
</dbReference>
<reference evidence="1" key="1">
    <citation type="journal article" date="2016" name="PLoS ONE">
        <title>Caste-Specific and Sex-Specific Expression of Chemoreceptor Genes in a Termite.</title>
        <authorList>
            <person name="Mitaka Y."/>
            <person name="Kobayashi K."/>
            <person name="Mikheyev A."/>
            <person name="Tin M.M.Y."/>
            <person name="Watanabe Y."/>
            <person name="Matsuura K."/>
        </authorList>
    </citation>
    <scope>NUCLEOTIDE SEQUENCE</scope>
</reference>
<dbReference type="EMBL" id="FX982954">
    <property type="protein sequence ID" value="BAU20280.1"/>
    <property type="molecule type" value="mRNA"/>
</dbReference>
<feature type="non-terminal residue" evidence="1">
    <location>
        <position position="1"/>
    </location>
</feature>
<dbReference type="SUPFAM" id="SSF100910">
    <property type="entry name" value="Chemosensory protein Csp2"/>
    <property type="match status" value="1"/>
</dbReference>
<dbReference type="Gene3D" id="1.10.2080.10">
    <property type="entry name" value="Insect odorant-binding protein A10/Ejaculatory bulb-specific protein 3"/>
    <property type="match status" value="1"/>
</dbReference>
<sequence>NAEYMGIDMDNKLLIAGLWCLIALHCAAVLADRYTSRYDNIDLDSILANNRALNAIIKCLLAKGPCSPEGKELKTHLPEALRTNCAKCTDAQKSIIKRASKYLVANRASDWSDITNKYDPERKYRNSFQRFLNEE</sequence>
<protein>
    <submittedName>
        <fullName evidence="1">Putative chemosensory protein</fullName>
    </submittedName>
</protein>
<evidence type="ECO:0000313" key="1">
    <source>
        <dbReference type="EMBL" id="BAU20280.1"/>
    </source>
</evidence>
<dbReference type="InterPro" id="IPR036682">
    <property type="entry name" value="OS_D_A10/PebIII_sf"/>
</dbReference>
<dbReference type="PANTHER" id="PTHR11257:SF12">
    <property type="entry name" value="EJACULATORY BULB-SPECIFIC PROTEIN 3-RELATED"/>
    <property type="match status" value="1"/>
</dbReference>
<proteinExistence type="evidence at transcript level"/>
<accession>A0A0U4VTD6</accession>
<dbReference type="AlphaFoldDB" id="A0A0U4VTD6"/>
<gene>
    <name evidence="1" type="primary">RsCSP3</name>
</gene>